<dbReference type="RefSeq" id="WP_103907839.1">
    <property type="nucleotide sequence ID" value="NZ_CP049246.1"/>
</dbReference>
<dbReference type="Gene3D" id="3.40.50.2000">
    <property type="entry name" value="Glycogen Phosphorylase B"/>
    <property type="match status" value="1"/>
</dbReference>
<sequence>MKTIVISAVNLVEAGTLEILRACLGYLSSVAATKQYRVVALVYDRNLINLPNIEYVETKWPKKRWTNRLWYEYVEMNKISKTLAPVDLWFSLHDTTPTVEAKIRAVYCHNSFSFYKWKMHDLLFAPKIAMFAIFTKSIYRTNIQANNYLVVQQNWFREAMAKMFDFPKNKIIVAPPKHDKIEIMHLSHERKDDNLSFVFAGSPNSHKNFEVIAKACAILEEEQDISNFKVSITVKGTENKYAAWLYKNWGHLKTLQFAGFQPKKDMGKFYAEADCLIFPSKVESWGLPISEFSNYGKPMILADLPYAHETASGSAQVAYFNPDNSRELASLMHKLIQGNVQSFQREPDLKIAEPLAHSWEDVFTELLKSSA</sequence>
<dbReference type="CDD" id="cd03809">
    <property type="entry name" value="GT4_MtfB-like"/>
    <property type="match status" value="1"/>
</dbReference>
<evidence type="ECO:0000256" key="1">
    <source>
        <dbReference type="ARBA" id="ARBA00022679"/>
    </source>
</evidence>
<evidence type="ECO:0000313" key="3">
    <source>
        <dbReference type="EMBL" id="SEG73350.1"/>
    </source>
</evidence>
<dbReference type="PANTHER" id="PTHR46401">
    <property type="entry name" value="GLYCOSYLTRANSFERASE WBBK-RELATED"/>
    <property type="match status" value="1"/>
</dbReference>
<dbReference type="SUPFAM" id="SSF53756">
    <property type="entry name" value="UDP-Glycosyltransferase/glycogen phosphorylase"/>
    <property type="match status" value="1"/>
</dbReference>
<accession>A0A1H6CK78</accession>
<proteinExistence type="predicted"/>
<keyword evidence="4" id="KW-1185">Reference proteome</keyword>
<dbReference type="GO" id="GO:0009103">
    <property type="term" value="P:lipopolysaccharide biosynthetic process"/>
    <property type="evidence" value="ECO:0007669"/>
    <property type="project" value="TreeGrafter"/>
</dbReference>
<feature type="domain" description="Glycosyl transferase family 1" evidence="2">
    <location>
        <begin position="187"/>
        <end position="338"/>
    </location>
</feature>
<dbReference type="Pfam" id="PF00534">
    <property type="entry name" value="Glycos_transf_1"/>
    <property type="match status" value="1"/>
</dbReference>
<dbReference type="EMBL" id="FNUT01000016">
    <property type="protein sequence ID" value="SEG73350.1"/>
    <property type="molecule type" value="Genomic_DNA"/>
</dbReference>
<dbReference type="AlphaFoldDB" id="A0A1H6CK78"/>
<dbReference type="Proteomes" id="UP000236731">
    <property type="component" value="Unassembled WGS sequence"/>
</dbReference>
<protein>
    <submittedName>
        <fullName evidence="3">Glycosyltransferase involved in cell wall bisynthesis</fullName>
    </submittedName>
</protein>
<reference evidence="4" key="1">
    <citation type="submission" date="2016-10" db="EMBL/GenBank/DDBJ databases">
        <authorList>
            <person name="Varghese N."/>
            <person name="Submissions S."/>
        </authorList>
    </citation>
    <scope>NUCLEOTIDE SEQUENCE [LARGE SCALE GENOMIC DNA]</scope>
    <source>
        <strain evidence="4">DSM 22361</strain>
    </source>
</reference>
<keyword evidence="1 3" id="KW-0808">Transferase</keyword>
<evidence type="ECO:0000313" key="4">
    <source>
        <dbReference type="Proteomes" id="UP000236731"/>
    </source>
</evidence>
<organism evidence="3 4">
    <name type="scientific">Sphingobacterium lactis</name>
    <dbReference type="NCBI Taxonomy" id="797291"/>
    <lineage>
        <taxon>Bacteria</taxon>
        <taxon>Pseudomonadati</taxon>
        <taxon>Bacteroidota</taxon>
        <taxon>Sphingobacteriia</taxon>
        <taxon>Sphingobacteriales</taxon>
        <taxon>Sphingobacteriaceae</taxon>
        <taxon>Sphingobacterium</taxon>
    </lineage>
</organism>
<gene>
    <name evidence="3" type="ORF">SAMN05421877_11656</name>
</gene>
<name>A0A1H6CK78_9SPHI</name>
<dbReference type="GO" id="GO:0016757">
    <property type="term" value="F:glycosyltransferase activity"/>
    <property type="evidence" value="ECO:0007669"/>
    <property type="project" value="InterPro"/>
</dbReference>
<dbReference type="PANTHER" id="PTHR46401:SF2">
    <property type="entry name" value="GLYCOSYLTRANSFERASE WBBK-RELATED"/>
    <property type="match status" value="1"/>
</dbReference>
<dbReference type="OrthoDB" id="9801609at2"/>
<dbReference type="InterPro" id="IPR001296">
    <property type="entry name" value="Glyco_trans_1"/>
</dbReference>
<evidence type="ECO:0000259" key="2">
    <source>
        <dbReference type="Pfam" id="PF00534"/>
    </source>
</evidence>